<dbReference type="AlphaFoldDB" id="A0A4U3L4W4"/>
<dbReference type="RefSeq" id="WP_137261815.1">
    <property type="nucleotide sequence ID" value="NZ_SZQL01000007.1"/>
</dbReference>
<keyword evidence="2" id="KW-1185">Reference proteome</keyword>
<evidence type="ECO:0000313" key="2">
    <source>
        <dbReference type="Proteomes" id="UP000305848"/>
    </source>
</evidence>
<dbReference type="Proteomes" id="UP000305848">
    <property type="component" value="Unassembled WGS sequence"/>
</dbReference>
<name>A0A4U3L4W4_9BACT</name>
<proteinExistence type="predicted"/>
<protein>
    <submittedName>
        <fullName evidence="1">Uncharacterized protein</fullName>
    </submittedName>
</protein>
<reference evidence="1 2" key="1">
    <citation type="submission" date="2019-05" db="EMBL/GenBank/DDBJ databases">
        <title>Panacibacter sp. strain 17mud1-8 Genome sequencing and assembly.</title>
        <authorList>
            <person name="Chhetri G."/>
        </authorList>
    </citation>
    <scope>NUCLEOTIDE SEQUENCE [LARGE SCALE GENOMIC DNA]</scope>
    <source>
        <strain evidence="1 2">17mud1-8</strain>
    </source>
</reference>
<accession>A0A4U3L4W4</accession>
<gene>
    <name evidence="1" type="ORF">FC093_10955</name>
</gene>
<sequence length="139" mass="15670">MKRLVGLMVLVTCFVIHGKAQQIESIEFHLYTDSLKKGVHNYINVDGKLGDGNWRPLNSKLIQFSSNAGTWDGNNLIIDSSYNKDSVVVTAVLKGNTALQKTVTIYMKRNLVGERLKTEEELMKEWDNNSGKKGRKRGN</sequence>
<evidence type="ECO:0000313" key="1">
    <source>
        <dbReference type="EMBL" id="TKK68627.1"/>
    </source>
</evidence>
<comment type="caution">
    <text evidence="1">The sequence shown here is derived from an EMBL/GenBank/DDBJ whole genome shotgun (WGS) entry which is preliminary data.</text>
</comment>
<dbReference type="EMBL" id="SZQL01000007">
    <property type="protein sequence ID" value="TKK68627.1"/>
    <property type="molecule type" value="Genomic_DNA"/>
</dbReference>
<dbReference type="OrthoDB" id="676013at2"/>
<organism evidence="1 2">
    <name type="scientific">Ilyomonas limi</name>
    <dbReference type="NCBI Taxonomy" id="2575867"/>
    <lineage>
        <taxon>Bacteria</taxon>
        <taxon>Pseudomonadati</taxon>
        <taxon>Bacteroidota</taxon>
        <taxon>Chitinophagia</taxon>
        <taxon>Chitinophagales</taxon>
        <taxon>Chitinophagaceae</taxon>
        <taxon>Ilyomonas</taxon>
    </lineage>
</organism>